<evidence type="ECO:0000256" key="9">
    <source>
        <dbReference type="PROSITE-ProRule" id="PRU01091"/>
    </source>
</evidence>
<evidence type="ECO:0000259" key="11">
    <source>
        <dbReference type="PROSITE" id="PS51755"/>
    </source>
</evidence>
<dbReference type="CDD" id="cd00383">
    <property type="entry name" value="trans_reg_C"/>
    <property type="match status" value="1"/>
</dbReference>
<organism evidence="12 13">
    <name type="scientific">Clostridium polyendosporum</name>
    <dbReference type="NCBI Taxonomy" id="69208"/>
    <lineage>
        <taxon>Bacteria</taxon>
        <taxon>Bacillati</taxon>
        <taxon>Bacillota</taxon>
        <taxon>Clostridia</taxon>
        <taxon>Eubacteriales</taxon>
        <taxon>Clostridiaceae</taxon>
        <taxon>Clostridium</taxon>
    </lineage>
</organism>
<keyword evidence="13" id="KW-1185">Reference proteome</keyword>
<dbReference type="FunFam" id="1.10.10.10:FF:000018">
    <property type="entry name" value="DNA-binding response regulator ResD"/>
    <property type="match status" value="1"/>
</dbReference>
<evidence type="ECO:0000256" key="5">
    <source>
        <dbReference type="ARBA" id="ARBA00023125"/>
    </source>
</evidence>
<dbReference type="PANTHER" id="PTHR48111">
    <property type="entry name" value="REGULATOR OF RPOS"/>
    <property type="match status" value="1"/>
</dbReference>
<evidence type="ECO:0000256" key="2">
    <source>
        <dbReference type="ARBA" id="ARBA00022553"/>
    </source>
</evidence>
<dbReference type="CDD" id="cd17574">
    <property type="entry name" value="REC_OmpR"/>
    <property type="match status" value="1"/>
</dbReference>
<keyword evidence="5 9" id="KW-0238">DNA-binding</keyword>
<evidence type="ECO:0000256" key="8">
    <source>
        <dbReference type="PROSITE-ProRule" id="PRU00169"/>
    </source>
</evidence>
<dbReference type="InterPro" id="IPR001867">
    <property type="entry name" value="OmpR/PhoB-type_DNA-bd"/>
</dbReference>
<feature type="domain" description="OmpR/PhoB-type" evidence="11">
    <location>
        <begin position="129"/>
        <end position="228"/>
    </location>
</feature>
<evidence type="ECO:0000256" key="7">
    <source>
        <dbReference type="ARBA" id="ARBA00024867"/>
    </source>
</evidence>
<dbReference type="Gene3D" id="1.10.10.10">
    <property type="entry name" value="Winged helix-like DNA-binding domain superfamily/Winged helix DNA-binding domain"/>
    <property type="match status" value="1"/>
</dbReference>
<feature type="domain" description="Response regulatory" evidence="10">
    <location>
        <begin position="3"/>
        <end position="117"/>
    </location>
</feature>
<evidence type="ECO:0000256" key="6">
    <source>
        <dbReference type="ARBA" id="ARBA00023163"/>
    </source>
</evidence>
<dbReference type="InterPro" id="IPR039420">
    <property type="entry name" value="WalR-like"/>
</dbReference>
<evidence type="ECO:0000313" key="13">
    <source>
        <dbReference type="Proteomes" id="UP000679179"/>
    </source>
</evidence>
<dbReference type="GO" id="GO:0006355">
    <property type="term" value="P:regulation of DNA-templated transcription"/>
    <property type="evidence" value="ECO:0007669"/>
    <property type="project" value="InterPro"/>
</dbReference>
<keyword evidence="6" id="KW-0804">Transcription</keyword>
<dbReference type="PROSITE" id="PS50110">
    <property type="entry name" value="RESPONSE_REGULATORY"/>
    <property type="match status" value="1"/>
</dbReference>
<dbReference type="GO" id="GO:0000976">
    <property type="term" value="F:transcription cis-regulatory region binding"/>
    <property type="evidence" value="ECO:0007669"/>
    <property type="project" value="TreeGrafter"/>
</dbReference>
<dbReference type="Proteomes" id="UP000679179">
    <property type="component" value="Unassembled WGS sequence"/>
</dbReference>
<dbReference type="AlphaFoldDB" id="A0A919S1K3"/>
<comment type="function">
    <text evidence="7">May play the central regulatory role in sporulation. It may be an element of the effector pathway responsible for the activation of sporulation genes in response to nutritional stress. Spo0A may act in concert with spo0H (a sigma factor) to control the expression of some genes that are critical to the sporulation process.</text>
</comment>
<reference evidence="12" key="1">
    <citation type="submission" date="2021-03" db="EMBL/GenBank/DDBJ databases">
        <title>Taxonomic study of Clostridium polyendosporum from meadow-gley soil under rice.</title>
        <authorList>
            <person name="Kobayashi H."/>
            <person name="Tanizawa Y."/>
            <person name="Yagura M."/>
        </authorList>
    </citation>
    <scope>NUCLEOTIDE SEQUENCE</scope>
    <source>
        <strain evidence="12">JCM 30710</strain>
    </source>
</reference>
<comment type="caution">
    <text evidence="12">The sequence shown here is derived from an EMBL/GenBank/DDBJ whole genome shotgun (WGS) entry which is preliminary data.</text>
</comment>
<dbReference type="InterPro" id="IPR011006">
    <property type="entry name" value="CheY-like_superfamily"/>
</dbReference>
<name>A0A919S1K3_9CLOT</name>
<dbReference type="SUPFAM" id="SSF52172">
    <property type="entry name" value="CheY-like"/>
    <property type="match status" value="1"/>
</dbReference>
<dbReference type="SMART" id="SM00448">
    <property type="entry name" value="REC"/>
    <property type="match status" value="1"/>
</dbReference>
<evidence type="ECO:0000256" key="3">
    <source>
        <dbReference type="ARBA" id="ARBA00023012"/>
    </source>
</evidence>
<evidence type="ECO:0000256" key="1">
    <source>
        <dbReference type="ARBA" id="ARBA00018672"/>
    </source>
</evidence>
<keyword evidence="2" id="KW-0597">Phosphoprotein</keyword>
<dbReference type="InterPro" id="IPR001789">
    <property type="entry name" value="Sig_transdc_resp-reg_receiver"/>
</dbReference>
<dbReference type="PROSITE" id="PS51755">
    <property type="entry name" value="OMPR_PHOB"/>
    <property type="match status" value="1"/>
</dbReference>
<dbReference type="GO" id="GO:0000156">
    <property type="term" value="F:phosphorelay response regulator activity"/>
    <property type="evidence" value="ECO:0007669"/>
    <property type="project" value="TreeGrafter"/>
</dbReference>
<protein>
    <recommendedName>
        <fullName evidence="1">Stage 0 sporulation protein A homolog</fullName>
    </recommendedName>
</protein>
<gene>
    <name evidence="12" type="ORF">CPJCM30710_22870</name>
</gene>
<dbReference type="PANTHER" id="PTHR48111:SF54">
    <property type="entry name" value="STAGE 0 SPORULATION PROTEIN A HOMOLOG"/>
    <property type="match status" value="1"/>
</dbReference>
<evidence type="ECO:0000259" key="10">
    <source>
        <dbReference type="PROSITE" id="PS50110"/>
    </source>
</evidence>
<feature type="DNA-binding region" description="OmpR/PhoB-type" evidence="9">
    <location>
        <begin position="129"/>
        <end position="228"/>
    </location>
</feature>
<evidence type="ECO:0000313" key="12">
    <source>
        <dbReference type="EMBL" id="GIM29621.1"/>
    </source>
</evidence>
<dbReference type="Pfam" id="PF00072">
    <property type="entry name" value="Response_reg"/>
    <property type="match status" value="1"/>
</dbReference>
<dbReference type="SMART" id="SM00862">
    <property type="entry name" value="Trans_reg_C"/>
    <property type="match status" value="1"/>
</dbReference>
<keyword evidence="4" id="KW-0805">Transcription regulation</keyword>
<dbReference type="GO" id="GO:0005829">
    <property type="term" value="C:cytosol"/>
    <property type="evidence" value="ECO:0007669"/>
    <property type="project" value="TreeGrafter"/>
</dbReference>
<dbReference type="Pfam" id="PF00486">
    <property type="entry name" value="Trans_reg_C"/>
    <property type="match status" value="1"/>
</dbReference>
<sequence>MIKILLVDDEEHVRRLLKINFQRNNFKVIEVDNGEEGIRRALLEKPEIAILNIMLPDIDRYKVCEVLKKELPQIGIIMLTAKAHDMDKIVGLECGADDYIIKPFNPLEVTFRVKVLLKRIKNNTDKKDGNRLIYNPFLLDLYSKILLKNNKEVFVTRKEFLLMKLFLENPGKALSRDELLNQVWGRDFFGDPKIVDVNIRRLRTKIEETASSPKYIETVWGIGYRWKK</sequence>
<dbReference type="Gene3D" id="6.10.250.690">
    <property type="match status" value="1"/>
</dbReference>
<evidence type="ECO:0000256" key="4">
    <source>
        <dbReference type="ARBA" id="ARBA00023015"/>
    </source>
</evidence>
<dbReference type="InterPro" id="IPR036388">
    <property type="entry name" value="WH-like_DNA-bd_sf"/>
</dbReference>
<proteinExistence type="predicted"/>
<dbReference type="RefSeq" id="WP_212904315.1">
    <property type="nucleotide sequence ID" value="NZ_BOPZ01000020.1"/>
</dbReference>
<keyword evidence="3" id="KW-0902">Two-component regulatory system</keyword>
<dbReference type="Gene3D" id="3.40.50.2300">
    <property type="match status" value="1"/>
</dbReference>
<accession>A0A919S1K3</accession>
<dbReference type="GO" id="GO:0032993">
    <property type="term" value="C:protein-DNA complex"/>
    <property type="evidence" value="ECO:0007669"/>
    <property type="project" value="TreeGrafter"/>
</dbReference>
<comment type="caution">
    <text evidence="8">Lacks conserved residue(s) required for the propagation of feature annotation.</text>
</comment>
<dbReference type="EMBL" id="BOPZ01000020">
    <property type="protein sequence ID" value="GIM29621.1"/>
    <property type="molecule type" value="Genomic_DNA"/>
</dbReference>